<reference evidence="2 3" key="2">
    <citation type="journal article" date="2014" name="Genome Announc.">
        <title>Complete Genome Sequence of the Subsurface, Mesophilic Sulfate-Reducing Bacterium Desulfovibrio aespoeensis Aspo-2.</title>
        <authorList>
            <person name="Pedersen K."/>
            <person name="Bengtsson A."/>
            <person name="Edlund J."/>
            <person name="Rabe L."/>
            <person name="Hazen T."/>
            <person name="Chakraborty R."/>
            <person name="Goodwin L."/>
            <person name="Shapiro N."/>
        </authorList>
    </citation>
    <scope>NUCLEOTIDE SEQUENCE [LARGE SCALE GENOMIC DNA]</scope>
    <source>
        <strain evidence="3">ATCC 700646 / DSM 10631 / Aspo-2</strain>
    </source>
</reference>
<protein>
    <submittedName>
        <fullName evidence="2">DNA circulation family protein</fullName>
    </submittedName>
</protein>
<name>E6VU89_PSEA9</name>
<evidence type="ECO:0000313" key="2">
    <source>
        <dbReference type="EMBL" id="ADU63396.1"/>
    </source>
</evidence>
<evidence type="ECO:0000313" key="3">
    <source>
        <dbReference type="Proteomes" id="UP000002191"/>
    </source>
</evidence>
<accession>E6VU89</accession>
<dbReference type="InterPro" id="IPR009826">
    <property type="entry name" value="DNA_circ_N"/>
</dbReference>
<dbReference type="STRING" id="643562.Daes_2391"/>
<dbReference type="EMBL" id="CP002431">
    <property type="protein sequence ID" value="ADU63396.1"/>
    <property type="molecule type" value="Genomic_DNA"/>
</dbReference>
<feature type="domain" description="DNA circulation N-terminal" evidence="1">
    <location>
        <begin position="2"/>
        <end position="87"/>
    </location>
</feature>
<evidence type="ECO:0000259" key="1">
    <source>
        <dbReference type="Pfam" id="PF07157"/>
    </source>
</evidence>
<keyword evidence="3" id="KW-1185">Reference proteome</keyword>
<dbReference type="eggNOG" id="COG4228">
    <property type="taxonomic scope" value="Bacteria"/>
</dbReference>
<organism evidence="2 3">
    <name type="scientific">Pseudodesulfovibrio aespoeensis (strain ATCC 700646 / DSM 10631 / Aspo-2)</name>
    <name type="common">Desulfovibrio aespoeensis</name>
    <dbReference type="NCBI Taxonomy" id="643562"/>
    <lineage>
        <taxon>Bacteria</taxon>
        <taxon>Pseudomonadati</taxon>
        <taxon>Thermodesulfobacteriota</taxon>
        <taxon>Desulfovibrionia</taxon>
        <taxon>Desulfovibrionales</taxon>
        <taxon>Desulfovibrionaceae</taxon>
    </lineage>
</organism>
<dbReference type="AlphaFoldDB" id="E6VU89"/>
<dbReference type="Pfam" id="PF07157">
    <property type="entry name" value="DNA_circ_N"/>
    <property type="match status" value="1"/>
</dbReference>
<sequence>MLHDASFRGVAFFVEAHTLTGGRRLVQHEYPLRDLPYAEDMGRKGRMYSVECYLLGADYLSRADELMGALEEGGPATLVHPYLGSRRVAVAEFSRQESTREGGLVRFKVSFVETGDSAEPDSVRDTSWAVGAQADQAGLTLQEDFAETWSTSKFSEWVRESGIVSVRRGVASIRSAAELAALPAMSASTLFAQATALHGDVTSLVGMPQSLASRLLGLISFLGSSSGGTVGWSAQSALASLYSGATPSTVVPATPGRIQAAANDQAVTDLVRRAALVEAARGSATLEYESYDQAAALRDSLADALDTTAASAPDAVYLALTDLRTAMVVDITARGADLARLGTWTPTSTIPALVVAHKIYGDAGRAEDIVARNRVRRPGAVPGGMPLEVLVDA</sequence>
<dbReference type="HOGENOM" id="CLU_046832_0_0_7"/>
<dbReference type="KEGG" id="das:Daes_2391"/>
<gene>
    <name evidence="2" type="ordered locus">Daes_2391</name>
</gene>
<reference evidence="3" key="1">
    <citation type="submission" date="2010-12" db="EMBL/GenBank/DDBJ databases">
        <title>Complete sequence of Desulfovibrio aespoeensis Aspo-2.</title>
        <authorList>
            <consortium name="US DOE Joint Genome Institute"/>
            <person name="Lucas S."/>
            <person name="Copeland A."/>
            <person name="Lapidus A."/>
            <person name="Cheng J.-F."/>
            <person name="Goodwin L."/>
            <person name="Pitluck S."/>
            <person name="Chertkov O."/>
            <person name="Misra M."/>
            <person name="Detter J.C."/>
            <person name="Han C."/>
            <person name="Tapia R."/>
            <person name="Land M."/>
            <person name="Hauser L."/>
            <person name="Kyrpides N."/>
            <person name="Ivanova N."/>
            <person name="Ovchinnikova G."/>
            <person name="Pedersen K."/>
            <person name="Jagevall S."/>
            <person name="Hazen T."/>
            <person name="Woyke T."/>
        </authorList>
    </citation>
    <scope>NUCLEOTIDE SEQUENCE [LARGE SCALE GENOMIC DNA]</scope>
    <source>
        <strain evidence="3">ATCC 700646 / DSM 10631 / Aspo-2</strain>
    </source>
</reference>
<dbReference type="Proteomes" id="UP000002191">
    <property type="component" value="Chromosome"/>
</dbReference>
<proteinExistence type="predicted"/>